<dbReference type="Pfam" id="PF10604">
    <property type="entry name" value="Polyketide_cyc2"/>
    <property type="match status" value="1"/>
</dbReference>
<feature type="region of interest" description="Disordered" evidence="1">
    <location>
        <begin position="228"/>
        <end position="268"/>
    </location>
</feature>
<dbReference type="AlphaFoldDB" id="A0A0F6W973"/>
<accession>A0A0F6W973</accession>
<evidence type="ECO:0000256" key="1">
    <source>
        <dbReference type="SAM" id="MobiDB-lite"/>
    </source>
</evidence>
<proteinExistence type="predicted"/>
<dbReference type="Pfam" id="PF11127">
    <property type="entry name" value="YgaP-like_TM"/>
    <property type="match status" value="1"/>
</dbReference>
<dbReference type="Proteomes" id="UP000034883">
    <property type="component" value="Chromosome"/>
</dbReference>
<organism evidence="3 4">
    <name type="scientific">Sandaracinus amylolyticus</name>
    <dbReference type="NCBI Taxonomy" id="927083"/>
    <lineage>
        <taxon>Bacteria</taxon>
        <taxon>Pseudomonadati</taxon>
        <taxon>Myxococcota</taxon>
        <taxon>Polyangia</taxon>
        <taxon>Polyangiales</taxon>
        <taxon>Sandaracinaceae</taxon>
        <taxon>Sandaracinus</taxon>
    </lineage>
</organism>
<evidence type="ECO:0000313" key="4">
    <source>
        <dbReference type="Proteomes" id="UP000034883"/>
    </source>
</evidence>
<keyword evidence="4" id="KW-1185">Reference proteome</keyword>
<sequence>MASDAIRVSPRDTLTEAAELDEGERVVSTVAGVALAALGLARGRASGVVLAALGAYGVYRGLTGRCPVSRELTATAHRALARERVEVRGAITIDARPEELYGLWRDLSLLPRFLRHVASVRVEGARSRWELTPLPGFPAHRPRVAWDAELVEDVPGRAIAWRTVPGSPIAHEGAVRFERSRDGRGTEVQVELVYSMPAAALASHVASWLGLAPEQQLRSDLRRLKELVETGDLGARAPAPRSGNGRSKKPSNGHGTMTSARAPRRDES</sequence>
<dbReference type="RefSeq" id="WP_053237561.1">
    <property type="nucleotide sequence ID" value="NZ_CP011125.1"/>
</dbReference>
<dbReference type="CDD" id="cd07817">
    <property type="entry name" value="SRPBCC_8"/>
    <property type="match status" value="1"/>
</dbReference>
<gene>
    <name evidence="3" type="ORF">DB32_007760</name>
</gene>
<dbReference type="EMBL" id="CP011125">
    <property type="protein sequence ID" value="AKF10611.1"/>
    <property type="molecule type" value="Genomic_DNA"/>
</dbReference>
<feature type="domain" description="Inner membrane protein YgaP-like transmembrane" evidence="2">
    <location>
        <begin position="24"/>
        <end position="70"/>
    </location>
</feature>
<evidence type="ECO:0000259" key="2">
    <source>
        <dbReference type="Pfam" id="PF11127"/>
    </source>
</evidence>
<protein>
    <recommendedName>
        <fullName evidence="2">Inner membrane protein YgaP-like transmembrane domain-containing protein</fullName>
    </recommendedName>
</protein>
<dbReference type="InterPro" id="IPR023393">
    <property type="entry name" value="START-like_dom_sf"/>
</dbReference>
<dbReference type="InterPro" id="IPR047137">
    <property type="entry name" value="ORF3"/>
</dbReference>
<dbReference type="PANTHER" id="PTHR33824:SF7">
    <property type="entry name" value="POLYKETIDE CYCLASE_DEHYDRASE AND LIPID TRANSPORT SUPERFAMILY PROTEIN"/>
    <property type="match status" value="1"/>
</dbReference>
<dbReference type="InterPro" id="IPR021309">
    <property type="entry name" value="YgaP-like_TM"/>
</dbReference>
<dbReference type="Gene3D" id="3.30.530.20">
    <property type="match status" value="1"/>
</dbReference>
<reference evidence="3 4" key="1">
    <citation type="submission" date="2015-03" db="EMBL/GenBank/DDBJ databases">
        <title>Genome assembly of Sandaracinus amylolyticus DSM 53668.</title>
        <authorList>
            <person name="Sharma G."/>
            <person name="Subramanian S."/>
        </authorList>
    </citation>
    <scope>NUCLEOTIDE SEQUENCE [LARGE SCALE GENOMIC DNA]</scope>
    <source>
        <strain evidence="3 4">DSM 53668</strain>
    </source>
</reference>
<name>A0A0F6W973_9BACT</name>
<dbReference type="SUPFAM" id="SSF55961">
    <property type="entry name" value="Bet v1-like"/>
    <property type="match status" value="1"/>
</dbReference>
<dbReference type="PANTHER" id="PTHR33824">
    <property type="entry name" value="POLYKETIDE CYCLASE/DEHYDRASE AND LIPID TRANSPORT SUPERFAMILY PROTEIN"/>
    <property type="match status" value="1"/>
</dbReference>
<dbReference type="InterPro" id="IPR019587">
    <property type="entry name" value="Polyketide_cyclase/dehydratase"/>
</dbReference>
<evidence type="ECO:0000313" key="3">
    <source>
        <dbReference type="EMBL" id="AKF10611.1"/>
    </source>
</evidence>
<dbReference type="STRING" id="927083.DB32_007760"/>
<dbReference type="KEGG" id="samy:DB32_007760"/>